<dbReference type="Pfam" id="PF00107">
    <property type="entry name" value="ADH_zinc_N"/>
    <property type="match status" value="1"/>
</dbReference>
<dbReference type="PANTHER" id="PTHR43350">
    <property type="entry name" value="NAD-DEPENDENT ALCOHOL DEHYDROGENASE"/>
    <property type="match status" value="1"/>
</dbReference>
<dbReference type="Gene3D" id="3.90.180.10">
    <property type="entry name" value="Medium-chain alcohol dehydrogenases, catalytic domain"/>
    <property type="match status" value="2"/>
</dbReference>
<name>A0A7X0SU36_9BACL</name>
<sequence length="337" mass="37276">MRQIVVKQRAAVLEEAEAPRLTEDHPHRVLVKVKYSSISPGTELNLIHNMDVPDGFKLGYSASGEVVAVGSEVRDLKPGDPVACYGGPYVYHAEQLSVPRQLCAKLSSAEHLREAALVGLSSVAIHSVRRISLQFGETVWVVGLGLLGQLIVRFCKQANYRVLATDMDPARVAAARALGVEAYLVNDERLGEHIDRFTEGHGFDGIALVAHASSPKIIESSMEKLAFRGKFVLVGNVPIEFPRELFFQKEADFLIARAAGPGRYDEQYEDGHIDYPKSYVRWTEGRNMGEFVRQLEEGRLQLGSLITHEYAIGQAPEAYVAMKADISKTLGVLVRYE</sequence>
<comment type="similarity">
    <text evidence="2">Belongs to the zinc-containing alcohol dehydrogenase family.</text>
</comment>
<evidence type="ECO:0000256" key="3">
    <source>
        <dbReference type="ARBA" id="ARBA00022723"/>
    </source>
</evidence>
<dbReference type="Pfam" id="PF08240">
    <property type="entry name" value="ADH_N"/>
    <property type="match status" value="1"/>
</dbReference>
<dbReference type="RefSeq" id="WP_185132821.1">
    <property type="nucleotide sequence ID" value="NZ_JACJVO010000043.1"/>
</dbReference>
<dbReference type="InterPro" id="IPR036291">
    <property type="entry name" value="NAD(P)-bd_dom_sf"/>
</dbReference>
<comment type="cofactor">
    <cofactor evidence="1">
        <name>Zn(2+)</name>
        <dbReference type="ChEBI" id="CHEBI:29105"/>
    </cofactor>
</comment>
<evidence type="ECO:0000313" key="7">
    <source>
        <dbReference type="EMBL" id="MBB6735164.1"/>
    </source>
</evidence>
<dbReference type="Proteomes" id="UP000564644">
    <property type="component" value="Unassembled WGS sequence"/>
</dbReference>
<dbReference type="GO" id="GO:0016491">
    <property type="term" value="F:oxidoreductase activity"/>
    <property type="evidence" value="ECO:0007669"/>
    <property type="project" value="UniProtKB-KW"/>
</dbReference>
<dbReference type="InterPro" id="IPR011032">
    <property type="entry name" value="GroES-like_sf"/>
</dbReference>
<keyword evidence="3" id="KW-0479">Metal-binding</keyword>
<evidence type="ECO:0000259" key="6">
    <source>
        <dbReference type="SMART" id="SM00829"/>
    </source>
</evidence>
<evidence type="ECO:0000256" key="4">
    <source>
        <dbReference type="ARBA" id="ARBA00022833"/>
    </source>
</evidence>
<evidence type="ECO:0000313" key="8">
    <source>
        <dbReference type="Proteomes" id="UP000564644"/>
    </source>
</evidence>
<dbReference type="Gene3D" id="3.40.50.720">
    <property type="entry name" value="NAD(P)-binding Rossmann-like Domain"/>
    <property type="match status" value="1"/>
</dbReference>
<accession>A0A7X0SU36</accession>
<dbReference type="InterPro" id="IPR013154">
    <property type="entry name" value="ADH-like_N"/>
</dbReference>
<comment type="caution">
    <text evidence="7">The sequence shown here is derived from an EMBL/GenBank/DDBJ whole genome shotgun (WGS) entry which is preliminary data.</text>
</comment>
<dbReference type="SUPFAM" id="SSF51735">
    <property type="entry name" value="NAD(P)-binding Rossmann-fold domains"/>
    <property type="match status" value="1"/>
</dbReference>
<dbReference type="GO" id="GO:0046872">
    <property type="term" value="F:metal ion binding"/>
    <property type="evidence" value="ECO:0007669"/>
    <property type="project" value="UniProtKB-KW"/>
</dbReference>
<protein>
    <submittedName>
        <fullName evidence="7">Zinc-binding alcohol dehydrogenase</fullName>
    </submittedName>
</protein>
<keyword evidence="5" id="KW-0560">Oxidoreductase</keyword>
<dbReference type="SMART" id="SM00829">
    <property type="entry name" value="PKS_ER"/>
    <property type="match status" value="1"/>
</dbReference>
<evidence type="ECO:0000256" key="1">
    <source>
        <dbReference type="ARBA" id="ARBA00001947"/>
    </source>
</evidence>
<keyword evidence="8" id="KW-1185">Reference proteome</keyword>
<organism evidence="7 8">
    <name type="scientific">Cohnella zeiphila</name>
    <dbReference type="NCBI Taxonomy" id="2761120"/>
    <lineage>
        <taxon>Bacteria</taxon>
        <taxon>Bacillati</taxon>
        <taxon>Bacillota</taxon>
        <taxon>Bacilli</taxon>
        <taxon>Bacillales</taxon>
        <taxon>Paenibacillaceae</taxon>
        <taxon>Cohnella</taxon>
    </lineage>
</organism>
<keyword evidence="4" id="KW-0862">Zinc</keyword>
<dbReference type="PANTHER" id="PTHR43350:SF19">
    <property type="entry name" value="D-GULOSIDE 3-DEHYDROGENASE"/>
    <property type="match status" value="1"/>
</dbReference>
<dbReference type="CDD" id="cd08255">
    <property type="entry name" value="2-desacetyl-2-hydroxyethyl_bacteriochlorophyllide_like"/>
    <property type="match status" value="1"/>
</dbReference>
<evidence type="ECO:0000256" key="2">
    <source>
        <dbReference type="ARBA" id="ARBA00008072"/>
    </source>
</evidence>
<dbReference type="EMBL" id="JACJVO010000043">
    <property type="protein sequence ID" value="MBB6735164.1"/>
    <property type="molecule type" value="Genomic_DNA"/>
</dbReference>
<dbReference type="InterPro" id="IPR013149">
    <property type="entry name" value="ADH-like_C"/>
</dbReference>
<dbReference type="SUPFAM" id="SSF50129">
    <property type="entry name" value="GroES-like"/>
    <property type="match status" value="1"/>
</dbReference>
<feature type="domain" description="Enoyl reductase (ER)" evidence="6">
    <location>
        <begin position="7"/>
        <end position="334"/>
    </location>
</feature>
<proteinExistence type="inferred from homology"/>
<reference evidence="7 8" key="1">
    <citation type="submission" date="2020-08" db="EMBL/GenBank/DDBJ databases">
        <title>Cohnella phylogeny.</title>
        <authorList>
            <person name="Dunlap C."/>
        </authorList>
    </citation>
    <scope>NUCLEOTIDE SEQUENCE [LARGE SCALE GENOMIC DNA]</scope>
    <source>
        <strain evidence="7 8">CBP 2801</strain>
    </source>
</reference>
<dbReference type="InterPro" id="IPR020843">
    <property type="entry name" value="ER"/>
</dbReference>
<dbReference type="AlphaFoldDB" id="A0A7X0SU36"/>
<evidence type="ECO:0000256" key="5">
    <source>
        <dbReference type="ARBA" id="ARBA00023002"/>
    </source>
</evidence>
<gene>
    <name evidence="7" type="ORF">H7C18_30055</name>
</gene>